<dbReference type="EMBL" id="ML987206">
    <property type="protein sequence ID" value="KAF2243114.1"/>
    <property type="molecule type" value="Genomic_DNA"/>
</dbReference>
<evidence type="ECO:0000313" key="1">
    <source>
        <dbReference type="EMBL" id="KAF2243114.1"/>
    </source>
</evidence>
<sequence>MKNHWRYFDANWNGKITPTANPPAKGRRATSLAFCEPSRSRNASFREQEHLNVRYSIGLKDALVDWSRAHTFTASGFPNLGPWGSPGRTLYSCRRGYVGVPSCSLFSFANLHSFVPGPPNVPSRAQTQAYETRRSRVTGLKEVLRRSRQRSRHTSMTIANVQSTSLSSSSLDTPAVLRLQIYSHVATPWYHRRLISESSTSPASLPIEK</sequence>
<proteinExistence type="predicted"/>
<protein>
    <submittedName>
        <fullName evidence="1">Uncharacterized protein</fullName>
    </submittedName>
</protein>
<dbReference type="RefSeq" id="XP_033678118.1">
    <property type="nucleotide sequence ID" value="XM_033827219.1"/>
</dbReference>
<name>A0A6A6HY21_9PLEO</name>
<accession>A0A6A6HY21</accession>
<gene>
    <name evidence="1" type="ORF">BU26DRAFT_510303</name>
</gene>
<dbReference type="Proteomes" id="UP000800094">
    <property type="component" value="Unassembled WGS sequence"/>
</dbReference>
<evidence type="ECO:0000313" key="2">
    <source>
        <dbReference type="Proteomes" id="UP000800094"/>
    </source>
</evidence>
<keyword evidence="2" id="KW-1185">Reference proteome</keyword>
<dbReference type="AlphaFoldDB" id="A0A6A6HY21"/>
<reference evidence="1" key="1">
    <citation type="journal article" date="2020" name="Stud. Mycol.">
        <title>101 Dothideomycetes genomes: a test case for predicting lifestyles and emergence of pathogens.</title>
        <authorList>
            <person name="Haridas S."/>
            <person name="Albert R."/>
            <person name="Binder M."/>
            <person name="Bloem J."/>
            <person name="Labutti K."/>
            <person name="Salamov A."/>
            <person name="Andreopoulos B."/>
            <person name="Baker S."/>
            <person name="Barry K."/>
            <person name="Bills G."/>
            <person name="Bluhm B."/>
            <person name="Cannon C."/>
            <person name="Castanera R."/>
            <person name="Culley D."/>
            <person name="Daum C."/>
            <person name="Ezra D."/>
            <person name="Gonzalez J."/>
            <person name="Henrissat B."/>
            <person name="Kuo A."/>
            <person name="Liang C."/>
            <person name="Lipzen A."/>
            <person name="Lutzoni F."/>
            <person name="Magnuson J."/>
            <person name="Mondo S."/>
            <person name="Nolan M."/>
            <person name="Ohm R."/>
            <person name="Pangilinan J."/>
            <person name="Park H.-J."/>
            <person name="Ramirez L."/>
            <person name="Alfaro M."/>
            <person name="Sun H."/>
            <person name="Tritt A."/>
            <person name="Yoshinaga Y."/>
            <person name="Zwiers L.-H."/>
            <person name="Turgeon B."/>
            <person name="Goodwin S."/>
            <person name="Spatafora J."/>
            <person name="Crous P."/>
            <person name="Grigoriev I."/>
        </authorList>
    </citation>
    <scope>NUCLEOTIDE SEQUENCE</scope>
    <source>
        <strain evidence="1">CBS 122368</strain>
    </source>
</reference>
<organism evidence="1 2">
    <name type="scientific">Trematosphaeria pertusa</name>
    <dbReference type="NCBI Taxonomy" id="390896"/>
    <lineage>
        <taxon>Eukaryota</taxon>
        <taxon>Fungi</taxon>
        <taxon>Dikarya</taxon>
        <taxon>Ascomycota</taxon>
        <taxon>Pezizomycotina</taxon>
        <taxon>Dothideomycetes</taxon>
        <taxon>Pleosporomycetidae</taxon>
        <taxon>Pleosporales</taxon>
        <taxon>Massarineae</taxon>
        <taxon>Trematosphaeriaceae</taxon>
        <taxon>Trematosphaeria</taxon>
    </lineage>
</organism>
<dbReference type="GeneID" id="54580549"/>